<dbReference type="PANTHER" id="PTHR19848">
    <property type="entry name" value="WD40 REPEAT PROTEIN"/>
    <property type="match status" value="1"/>
</dbReference>
<dbReference type="InterPro" id="IPR015943">
    <property type="entry name" value="WD40/YVTN_repeat-like_dom_sf"/>
</dbReference>
<dbReference type="AlphaFoldDB" id="I5C3I3"/>
<evidence type="ECO:0000256" key="3">
    <source>
        <dbReference type="PROSITE-ProRule" id="PRU00221"/>
    </source>
</evidence>
<keyword evidence="2" id="KW-0677">Repeat</keyword>
<dbReference type="STRING" id="1189621.A3SI_10144"/>
<dbReference type="OrthoDB" id="933690at2"/>
<dbReference type="InterPro" id="IPR011047">
    <property type="entry name" value="Quinoprotein_ADH-like_sf"/>
</dbReference>
<keyword evidence="5" id="KW-1185">Reference proteome</keyword>
<evidence type="ECO:0000313" key="5">
    <source>
        <dbReference type="Proteomes" id="UP000005551"/>
    </source>
</evidence>
<reference evidence="4 5" key="1">
    <citation type="submission" date="2012-05" db="EMBL/GenBank/DDBJ databases">
        <title>Genome sequence of Nitritalea halalkaliphila LW7.</title>
        <authorList>
            <person name="Jangir P.K."/>
            <person name="Singh A."/>
            <person name="Shivaji S."/>
            <person name="Sharma R."/>
        </authorList>
    </citation>
    <scope>NUCLEOTIDE SEQUENCE [LARGE SCALE GENOMIC DNA]</scope>
    <source>
        <strain evidence="4 5">LW7</strain>
    </source>
</reference>
<comment type="caution">
    <text evidence="4">The sequence shown here is derived from an EMBL/GenBank/DDBJ whole genome shotgun (WGS) entry which is preliminary data.</text>
</comment>
<dbReference type="Pfam" id="PF08309">
    <property type="entry name" value="LVIVD"/>
    <property type="match status" value="2"/>
</dbReference>
<feature type="repeat" description="WD" evidence="3">
    <location>
        <begin position="177"/>
        <end position="218"/>
    </location>
</feature>
<sequence>MAGITVEKLHTLTGHNDCIYTVVAGAESHAVYTADGNGMVVYWDLRQPDPGKLVAKVPNSIYALTVDKAGKLLYLGQNFEGIHVIDLERNNQIWSIKVTNSAIFDLFLDENLLYIATGDGVLIVLDIQARAVKKHIKISEKSLRTLAVSEKYVAIGDSEHALTVVERGSFAPVKRLEGAHKNSIFTLKFSPCGQYLVSGSRDAHLKFWDAETFEPLNAVVAHMYAINSLAFHPEGQFFVSGSMDKSVKVWQLEGQRLLKVIDKARHAGHGTSINKVLWTGFDDQVVSVSDDRSVSVWKIAGLPYR</sequence>
<dbReference type="PROSITE" id="PS50082">
    <property type="entry name" value="WD_REPEATS_2"/>
    <property type="match status" value="4"/>
</dbReference>
<feature type="repeat" description="WD" evidence="3">
    <location>
        <begin position="12"/>
        <end position="46"/>
    </location>
</feature>
<feature type="repeat" description="WD" evidence="3">
    <location>
        <begin position="219"/>
        <end position="260"/>
    </location>
</feature>
<dbReference type="RefSeq" id="WP_009055019.1">
    <property type="nucleotide sequence ID" value="NZ_AJYA01000021.1"/>
</dbReference>
<dbReference type="PROSITE" id="PS00678">
    <property type="entry name" value="WD_REPEATS_1"/>
    <property type="match status" value="1"/>
</dbReference>
<keyword evidence="1 3" id="KW-0853">WD repeat</keyword>
<dbReference type="Proteomes" id="UP000005551">
    <property type="component" value="Unassembled WGS sequence"/>
</dbReference>
<organism evidence="4 5">
    <name type="scientific">Nitritalea halalkaliphila LW7</name>
    <dbReference type="NCBI Taxonomy" id="1189621"/>
    <lineage>
        <taxon>Bacteria</taxon>
        <taxon>Pseudomonadati</taxon>
        <taxon>Bacteroidota</taxon>
        <taxon>Cytophagia</taxon>
        <taxon>Cytophagales</taxon>
        <taxon>Cyclobacteriaceae</taxon>
        <taxon>Nitritalea</taxon>
    </lineage>
</organism>
<dbReference type="InterPro" id="IPR001680">
    <property type="entry name" value="WD40_rpt"/>
</dbReference>
<dbReference type="InterPro" id="IPR020472">
    <property type="entry name" value="WD40_PAC1"/>
</dbReference>
<dbReference type="InterPro" id="IPR013211">
    <property type="entry name" value="LVIVD"/>
</dbReference>
<dbReference type="PROSITE" id="PS50294">
    <property type="entry name" value="WD_REPEATS_REGION"/>
    <property type="match status" value="3"/>
</dbReference>
<name>I5C3I3_9BACT</name>
<dbReference type="SUPFAM" id="SSF50998">
    <property type="entry name" value="Quinoprotein alcohol dehydrogenase-like"/>
    <property type="match status" value="1"/>
</dbReference>
<proteinExistence type="predicted"/>
<dbReference type="Gene3D" id="2.130.10.10">
    <property type="entry name" value="YVTN repeat-like/Quinoprotein amine dehydrogenase"/>
    <property type="match status" value="2"/>
</dbReference>
<protein>
    <submittedName>
        <fullName evidence="4">Uncharacterized protein</fullName>
    </submittedName>
</protein>
<dbReference type="EMBL" id="AJYA01000021">
    <property type="protein sequence ID" value="EIM76385.1"/>
    <property type="molecule type" value="Genomic_DNA"/>
</dbReference>
<dbReference type="SMART" id="SM00320">
    <property type="entry name" value="WD40"/>
    <property type="match status" value="5"/>
</dbReference>
<accession>I5C3I3</accession>
<feature type="repeat" description="WD" evidence="3">
    <location>
        <begin position="266"/>
        <end position="299"/>
    </location>
</feature>
<evidence type="ECO:0000256" key="2">
    <source>
        <dbReference type="ARBA" id="ARBA00022737"/>
    </source>
</evidence>
<evidence type="ECO:0000313" key="4">
    <source>
        <dbReference type="EMBL" id="EIM76385.1"/>
    </source>
</evidence>
<gene>
    <name evidence="4" type="ORF">A3SI_10144</name>
</gene>
<dbReference type="Pfam" id="PF00400">
    <property type="entry name" value="WD40"/>
    <property type="match status" value="4"/>
</dbReference>
<dbReference type="PANTHER" id="PTHR19848:SF8">
    <property type="entry name" value="F-BOX AND WD REPEAT DOMAIN CONTAINING 7"/>
    <property type="match status" value="1"/>
</dbReference>
<dbReference type="InterPro" id="IPR019775">
    <property type="entry name" value="WD40_repeat_CS"/>
</dbReference>
<evidence type="ECO:0000256" key="1">
    <source>
        <dbReference type="ARBA" id="ARBA00022574"/>
    </source>
</evidence>
<dbReference type="PRINTS" id="PR00320">
    <property type="entry name" value="GPROTEINBRPT"/>
</dbReference>